<accession>A0A6J4JEJ2</accession>
<proteinExistence type="predicted"/>
<dbReference type="AlphaFoldDB" id="A0A6J4JEJ2"/>
<evidence type="ECO:0000313" key="1">
    <source>
        <dbReference type="EMBL" id="CAA9277061.1"/>
    </source>
</evidence>
<reference evidence="1" key="1">
    <citation type="submission" date="2020-02" db="EMBL/GenBank/DDBJ databases">
        <authorList>
            <person name="Meier V. D."/>
        </authorList>
    </citation>
    <scope>NUCLEOTIDE SEQUENCE</scope>
    <source>
        <strain evidence="1">AVDCRST_MAG10</strain>
    </source>
</reference>
<protein>
    <submittedName>
        <fullName evidence="1">Uncharacterized protein</fullName>
    </submittedName>
</protein>
<sequence length="128" mass="14374">MTYWVTSRYGDTFEEPDASVMDAVLAELDGPPDIEHPDVALSHESEWTLSVFENGLVVWENVAEDDEPRHRHGLSRAEIRRLWQELAAGNLERVNAEEWYPATAETPVPGPSATCVTGPETTVRRVSR</sequence>
<organism evidence="1">
    <name type="scientific">uncultured Acidimicrobiales bacterium</name>
    <dbReference type="NCBI Taxonomy" id="310071"/>
    <lineage>
        <taxon>Bacteria</taxon>
        <taxon>Bacillati</taxon>
        <taxon>Actinomycetota</taxon>
        <taxon>Acidimicrobiia</taxon>
        <taxon>Acidimicrobiales</taxon>
        <taxon>environmental samples</taxon>
    </lineage>
</organism>
<gene>
    <name evidence="1" type="ORF">AVDCRST_MAG10-3651</name>
</gene>
<dbReference type="EMBL" id="CADCTB010000219">
    <property type="protein sequence ID" value="CAA9277061.1"/>
    <property type="molecule type" value="Genomic_DNA"/>
</dbReference>
<name>A0A6J4JEJ2_9ACTN</name>